<comment type="caution">
    <text evidence="2">The sequence shown here is derived from an EMBL/GenBank/DDBJ whole genome shotgun (WGS) entry which is preliminary data.</text>
</comment>
<name>A0A0F9LV70_9ZZZZ</name>
<organism evidence="2">
    <name type="scientific">marine sediment metagenome</name>
    <dbReference type="NCBI Taxonomy" id="412755"/>
    <lineage>
        <taxon>unclassified sequences</taxon>
        <taxon>metagenomes</taxon>
        <taxon>ecological metagenomes</taxon>
    </lineage>
</organism>
<evidence type="ECO:0000313" key="2">
    <source>
        <dbReference type="EMBL" id="KKM90981.1"/>
    </source>
</evidence>
<dbReference type="EMBL" id="LAZR01006599">
    <property type="protein sequence ID" value="KKM90981.1"/>
    <property type="molecule type" value="Genomic_DNA"/>
</dbReference>
<sequence>MVWKQMAFNQFKVKLRSQVTKVVVAFDVTPEITETRNVNYKTLEPVHMPGGIHVYGNTSSRVFNINNIRLVSRTREEASKNLYRLNIMRGWAMPYFGVNNTSLVGAPPDVLSLSAYSTGPRDTANDPAASGDTDEVRRANVARLSKTGPDANKNTTNLLKRERPTNLNNIPVVLQQISIPYPSDTDYIPTMEKRFGETMIKAGVPFPTIMTVDVVLLETHSPLEFTTFNLTDYRQGLLDNF</sequence>
<reference evidence="2" key="1">
    <citation type="journal article" date="2015" name="Nature">
        <title>Complex archaea that bridge the gap between prokaryotes and eukaryotes.</title>
        <authorList>
            <person name="Spang A."/>
            <person name="Saw J.H."/>
            <person name="Jorgensen S.L."/>
            <person name="Zaremba-Niedzwiedzka K."/>
            <person name="Martijn J."/>
            <person name="Lind A.E."/>
            <person name="van Eijk R."/>
            <person name="Schleper C."/>
            <person name="Guy L."/>
            <person name="Ettema T.J."/>
        </authorList>
    </citation>
    <scope>NUCLEOTIDE SEQUENCE</scope>
</reference>
<gene>
    <name evidence="2" type="ORF">LCGC14_1233160</name>
</gene>
<feature type="region of interest" description="Disordered" evidence="1">
    <location>
        <begin position="116"/>
        <end position="135"/>
    </location>
</feature>
<accession>A0A0F9LV70</accession>
<proteinExistence type="predicted"/>
<evidence type="ECO:0000256" key="1">
    <source>
        <dbReference type="SAM" id="MobiDB-lite"/>
    </source>
</evidence>
<dbReference type="AlphaFoldDB" id="A0A0F9LV70"/>
<protein>
    <submittedName>
        <fullName evidence="2">Uncharacterized protein</fullName>
    </submittedName>
</protein>